<keyword evidence="2" id="KW-1185">Reference proteome</keyword>
<dbReference type="EMBL" id="UZAE01000067">
    <property type="protein sequence ID" value="VDN96144.1"/>
    <property type="molecule type" value="Genomic_DNA"/>
</dbReference>
<organism evidence="3">
    <name type="scientific">Rodentolepis nana</name>
    <name type="common">Dwarf tapeworm</name>
    <name type="synonym">Hymenolepis nana</name>
    <dbReference type="NCBI Taxonomy" id="102285"/>
    <lineage>
        <taxon>Eukaryota</taxon>
        <taxon>Metazoa</taxon>
        <taxon>Spiralia</taxon>
        <taxon>Lophotrochozoa</taxon>
        <taxon>Platyhelminthes</taxon>
        <taxon>Cestoda</taxon>
        <taxon>Eucestoda</taxon>
        <taxon>Cyclophyllidea</taxon>
        <taxon>Hymenolepididae</taxon>
        <taxon>Rodentolepis</taxon>
    </lineage>
</organism>
<reference evidence="1 2" key="2">
    <citation type="submission" date="2018-11" db="EMBL/GenBank/DDBJ databases">
        <authorList>
            <consortium name="Pathogen Informatics"/>
        </authorList>
    </citation>
    <scope>NUCLEOTIDE SEQUENCE [LARGE SCALE GENOMIC DNA]</scope>
</reference>
<sequence>METNNIRDLVRTAPFGNCIEEWHIFFLQLDRLLKPNGPALGITLVLGDDYVLRCGSLKNFSLENEGSSTIDQLKLPFYSSAEKHQLRVMQDLRLSLAIPVSGYVEDNLNQNPTIRVFKPLKFSLEGSLACVAFSTPQDSDFAPPGDSLILRYTQMGLLIVHFDSDVPLPAAVCAVEQLNVPV</sequence>
<evidence type="ECO:0000313" key="2">
    <source>
        <dbReference type="Proteomes" id="UP000278807"/>
    </source>
</evidence>
<dbReference type="OrthoDB" id="6245940at2759"/>
<gene>
    <name evidence="1" type="ORF">HNAJ_LOCUS285</name>
</gene>
<accession>A0A0R3T0E9</accession>
<dbReference type="Proteomes" id="UP000278807">
    <property type="component" value="Unassembled WGS sequence"/>
</dbReference>
<evidence type="ECO:0000313" key="3">
    <source>
        <dbReference type="WBParaSite" id="HNAJ_0000028401-mRNA-1"/>
    </source>
</evidence>
<proteinExistence type="predicted"/>
<dbReference type="AlphaFoldDB" id="A0A0R3T0E9"/>
<dbReference type="WBParaSite" id="HNAJ_0000028401-mRNA-1">
    <property type="protein sequence ID" value="HNAJ_0000028401-mRNA-1"/>
    <property type="gene ID" value="HNAJ_0000028401"/>
</dbReference>
<evidence type="ECO:0000313" key="1">
    <source>
        <dbReference type="EMBL" id="VDN96144.1"/>
    </source>
</evidence>
<name>A0A0R3T0E9_RODNA</name>
<protein>
    <submittedName>
        <fullName evidence="3">Trafficking protein particle complex subunit 13</fullName>
    </submittedName>
</protein>
<reference evidence="3" key="1">
    <citation type="submission" date="2017-02" db="UniProtKB">
        <authorList>
            <consortium name="WormBaseParasite"/>
        </authorList>
    </citation>
    <scope>IDENTIFICATION</scope>
</reference>